<feature type="compositionally biased region" description="Basic residues" evidence="1">
    <location>
        <begin position="306"/>
        <end position="330"/>
    </location>
</feature>
<feature type="compositionally biased region" description="Gly residues" evidence="1">
    <location>
        <begin position="83"/>
        <end position="92"/>
    </location>
</feature>
<feature type="region of interest" description="Disordered" evidence="1">
    <location>
        <begin position="121"/>
        <end position="175"/>
    </location>
</feature>
<dbReference type="Proteomes" id="UP000054053">
    <property type="component" value="Unassembled WGS sequence"/>
</dbReference>
<evidence type="ECO:0000256" key="1">
    <source>
        <dbReference type="SAM" id="MobiDB-lite"/>
    </source>
</evidence>
<protein>
    <submittedName>
        <fullName evidence="2">Uncharacterized protein</fullName>
    </submittedName>
</protein>
<gene>
    <name evidence="2" type="ORF">UVI_02042640</name>
</gene>
<organism evidence="2 3">
    <name type="scientific">Ustilaginoidea virens</name>
    <name type="common">Rice false smut fungus</name>
    <name type="synonym">Villosiclava virens</name>
    <dbReference type="NCBI Taxonomy" id="1159556"/>
    <lineage>
        <taxon>Eukaryota</taxon>
        <taxon>Fungi</taxon>
        <taxon>Dikarya</taxon>
        <taxon>Ascomycota</taxon>
        <taxon>Pezizomycotina</taxon>
        <taxon>Sordariomycetes</taxon>
        <taxon>Hypocreomycetidae</taxon>
        <taxon>Hypocreales</taxon>
        <taxon>Clavicipitaceae</taxon>
        <taxon>Ustilaginoidea</taxon>
    </lineage>
</organism>
<feature type="compositionally biased region" description="Basic and acidic residues" evidence="1">
    <location>
        <begin position="28"/>
        <end position="44"/>
    </location>
</feature>
<accession>A0A1B5L3E0</accession>
<feature type="compositionally biased region" description="Basic residues" evidence="1">
    <location>
        <begin position="139"/>
        <end position="152"/>
    </location>
</feature>
<dbReference type="EMBL" id="BBTG02000025">
    <property type="protein sequence ID" value="GAO18017.1"/>
    <property type="molecule type" value="Genomic_DNA"/>
</dbReference>
<reference evidence="3" key="1">
    <citation type="journal article" date="2016" name="Genome Announc.">
        <title>Genome sequence of Ustilaginoidea virens IPU010, a rice pathogenic fungus causing false smut.</title>
        <authorList>
            <person name="Kumagai T."/>
            <person name="Ishii T."/>
            <person name="Terai G."/>
            <person name="Umemura M."/>
            <person name="Machida M."/>
            <person name="Asai K."/>
        </authorList>
    </citation>
    <scope>NUCLEOTIDE SEQUENCE [LARGE SCALE GENOMIC DNA]</scope>
    <source>
        <strain evidence="3">IPU010</strain>
    </source>
</reference>
<feature type="region of interest" description="Disordered" evidence="1">
    <location>
        <begin position="188"/>
        <end position="208"/>
    </location>
</feature>
<dbReference type="AlphaFoldDB" id="A0A1B5L3E0"/>
<feature type="region of interest" description="Disordered" evidence="1">
    <location>
        <begin position="28"/>
        <end position="100"/>
    </location>
</feature>
<sequence>MLPGDCGRSAIGAGRCLCKSNVETRRRLDNHRAGNGTARRDSHRGSHAVSASKKLRERDVRSRRRLDDDGAWSGPARRDGEGRGQAGEGSGEGDVRPHQRRLDDDAAWDCAAGRDGDCRGLAVGAGQGQREGDVETSRRRLRNGARNRRRAAGRGGCRAQHPARASKRRDGSSASDAVGCLLVQGQRDDRAAGRLPPQEAGKRSRGVSAAALVAVSGTRDVALLEGDDGGAAVQVVAAVAVAGNRPLVHLPFIHAEKPLGAGSGADLQAHHLRGGDPAEAGKAGPGDDAAVKRISQDAAGRVALNSRRRCGGSSRRGSRRGSRSRQGAARRLRCRGGDILRIRAGRAGTASHALTRCYSPPTVSARYLLCPRQNVCVILAVHFQRLVVYENVPCAVICAVGSSSQ</sequence>
<name>A0A1B5L3E0_USTVR</name>
<evidence type="ECO:0000313" key="3">
    <source>
        <dbReference type="Proteomes" id="UP000054053"/>
    </source>
</evidence>
<feature type="region of interest" description="Disordered" evidence="1">
    <location>
        <begin position="264"/>
        <end position="289"/>
    </location>
</feature>
<comment type="caution">
    <text evidence="2">The sequence shown here is derived from an EMBL/GenBank/DDBJ whole genome shotgun (WGS) entry which is preliminary data.</text>
</comment>
<feature type="region of interest" description="Disordered" evidence="1">
    <location>
        <begin position="305"/>
        <end position="330"/>
    </location>
</feature>
<proteinExistence type="predicted"/>
<evidence type="ECO:0000313" key="2">
    <source>
        <dbReference type="EMBL" id="GAO18017.1"/>
    </source>
</evidence>
<feature type="compositionally biased region" description="Basic and acidic residues" evidence="1">
    <location>
        <begin position="54"/>
        <end position="68"/>
    </location>
</feature>